<dbReference type="Pfam" id="PF01872">
    <property type="entry name" value="RibD_C"/>
    <property type="match status" value="1"/>
</dbReference>
<comment type="caution">
    <text evidence="2">The sequence shown here is derived from an EMBL/GenBank/DDBJ whole genome shotgun (WGS) entry which is preliminary data.</text>
</comment>
<dbReference type="InterPro" id="IPR002734">
    <property type="entry name" value="RibDG_C"/>
</dbReference>
<evidence type="ECO:0000313" key="2">
    <source>
        <dbReference type="EMBL" id="RWZ61556.1"/>
    </source>
</evidence>
<dbReference type="Gene3D" id="3.40.430.10">
    <property type="entry name" value="Dihydrofolate Reductase, subunit A"/>
    <property type="match status" value="1"/>
</dbReference>
<dbReference type="RefSeq" id="WP_128499044.1">
    <property type="nucleotide sequence ID" value="NZ_RZNC01000003.1"/>
</dbReference>
<protein>
    <submittedName>
        <fullName evidence="2">Dihydrofolate reductase</fullName>
    </submittedName>
</protein>
<dbReference type="Proteomes" id="UP000288603">
    <property type="component" value="Unassembled WGS sequence"/>
</dbReference>
<name>A0A444QBX2_9MICO</name>
<dbReference type="PANTHER" id="PTHR38011:SF12">
    <property type="entry name" value="BIFUNCTIONAL DEAMINASE-REDUCTASE DOMAIN PROTEIN"/>
    <property type="match status" value="1"/>
</dbReference>
<sequence>MSEVIVDVGMSVDGFVAGPDQSRDEPMGRGTEHLHRWMFETPDENSEEIAAIVDAGAFIMGRNMFGPIRGEWDEPWEGWWGPEPPYHGPVFVLTHHARPPLEMAGGTTFHFVTSGLQAALSRARDAAGDRRVSVAGGAATINQFLALGAIDLLRLHIAPIVVGAGERLFTDVGALSLTPVSSRTATLVTHVTYRLDR</sequence>
<reference evidence="2 3" key="1">
    <citation type="submission" date="2018-12" db="EMBL/GenBank/DDBJ databases">
        <authorList>
            <person name="Li F."/>
        </authorList>
    </citation>
    <scope>NUCLEOTIDE SEQUENCE [LARGE SCALE GENOMIC DNA]</scope>
    <source>
        <strain evidence="2 3">8H24J-4-2</strain>
    </source>
</reference>
<dbReference type="SUPFAM" id="SSF53597">
    <property type="entry name" value="Dihydrofolate reductase-like"/>
    <property type="match status" value="1"/>
</dbReference>
<dbReference type="InterPro" id="IPR024072">
    <property type="entry name" value="DHFR-like_dom_sf"/>
</dbReference>
<dbReference type="AlphaFoldDB" id="A0A444QBX2"/>
<dbReference type="EMBL" id="RZNC01000003">
    <property type="protein sequence ID" value="RWZ61556.1"/>
    <property type="molecule type" value="Genomic_DNA"/>
</dbReference>
<proteinExistence type="predicted"/>
<dbReference type="GO" id="GO:0009231">
    <property type="term" value="P:riboflavin biosynthetic process"/>
    <property type="evidence" value="ECO:0007669"/>
    <property type="project" value="InterPro"/>
</dbReference>
<evidence type="ECO:0000313" key="3">
    <source>
        <dbReference type="Proteomes" id="UP000288603"/>
    </source>
</evidence>
<keyword evidence="3" id="KW-1185">Reference proteome</keyword>
<dbReference type="OrthoDB" id="2313602at2"/>
<organism evidence="2 3">
    <name type="scientific">Labedella populi</name>
    <dbReference type="NCBI Taxonomy" id="2498850"/>
    <lineage>
        <taxon>Bacteria</taxon>
        <taxon>Bacillati</taxon>
        <taxon>Actinomycetota</taxon>
        <taxon>Actinomycetes</taxon>
        <taxon>Micrococcales</taxon>
        <taxon>Microbacteriaceae</taxon>
        <taxon>Labedella</taxon>
    </lineage>
</organism>
<evidence type="ECO:0000259" key="1">
    <source>
        <dbReference type="Pfam" id="PF01872"/>
    </source>
</evidence>
<accession>A0A444QBX2</accession>
<feature type="domain" description="Bacterial bifunctional deaminase-reductase C-terminal" evidence="1">
    <location>
        <begin position="4"/>
        <end position="185"/>
    </location>
</feature>
<gene>
    <name evidence="2" type="ORF">ELQ92_11320</name>
</gene>
<dbReference type="PANTHER" id="PTHR38011">
    <property type="entry name" value="DIHYDROFOLATE REDUCTASE FAMILY PROTEIN (AFU_ORTHOLOGUE AFUA_8G06820)"/>
    <property type="match status" value="1"/>
</dbReference>
<dbReference type="InterPro" id="IPR050765">
    <property type="entry name" value="Riboflavin_Biosynth_HTPR"/>
</dbReference>
<dbReference type="GO" id="GO:0008703">
    <property type="term" value="F:5-amino-6-(5-phosphoribosylamino)uracil reductase activity"/>
    <property type="evidence" value="ECO:0007669"/>
    <property type="project" value="InterPro"/>
</dbReference>